<dbReference type="InterPro" id="IPR014352">
    <property type="entry name" value="FERM/acyl-CoA-bd_prot_sf"/>
</dbReference>
<dbReference type="InterPro" id="IPR000299">
    <property type="entry name" value="FERM_domain"/>
</dbReference>
<evidence type="ECO:0000256" key="1">
    <source>
        <dbReference type="ARBA" id="ARBA00039547"/>
    </source>
</evidence>
<evidence type="ECO:0000313" key="5">
    <source>
        <dbReference type="RefSeq" id="XP_013420443.1"/>
    </source>
</evidence>
<feature type="compositionally biased region" description="Polar residues" evidence="2">
    <location>
        <begin position="29"/>
        <end position="45"/>
    </location>
</feature>
<reference evidence="5" key="1">
    <citation type="submission" date="2025-08" db="UniProtKB">
        <authorList>
            <consortium name="RefSeq"/>
        </authorList>
    </citation>
    <scope>IDENTIFICATION</scope>
    <source>
        <tissue evidence="5">Gonads</tissue>
    </source>
</reference>
<dbReference type="InterPro" id="IPR035963">
    <property type="entry name" value="FERM_2"/>
</dbReference>
<feature type="compositionally biased region" description="Basic and acidic residues" evidence="2">
    <location>
        <begin position="59"/>
        <end position="77"/>
    </location>
</feature>
<evidence type="ECO:0000256" key="2">
    <source>
        <dbReference type="SAM" id="MobiDB-lite"/>
    </source>
</evidence>
<dbReference type="CDD" id="cd14473">
    <property type="entry name" value="FERM_B-lobe"/>
    <property type="match status" value="1"/>
</dbReference>
<dbReference type="GO" id="GO:0090090">
    <property type="term" value="P:negative regulation of canonical Wnt signaling pathway"/>
    <property type="evidence" value="ECO:0007669"/>
    <property type="project" value="TreeGrafter"/>
</dbReference>
<dbReference type="InterPro" id="IPR051594">
    <property type="entry name" value="KRIT1/FRMD8"/>
</dbReference>
<sequence length="521" mass="59258">MENFKKKTGDQDPEEEVHLLTMEDHPGDNGQTAASKEQELQGSTHIDTEDSVKIPPPPEFERRRSQRERGSFKDDKTSTPQKTRPPPLAAPQISLSPKAMDICVFLPDMTGIQMTLEDGKNATASEIFELVKEELELPASSASIFSLWLTSPLLEVQLKPHHSPFKLTMQWDEFLRKYTVETEDEILRDEPSLVFQRSVYCSRAREEMEADPKVLRLLYQEAVRNVVEGRYPCEEEVYLRLAGLQALETMGAYNPETHTEDIYEKELHQYFPDYVIAHGQKKLSRLFSSTKHPLVYKLVHSHQEFSQKKRESVDIYREYMQICWQFPFYGSAYFHGQIEKPAGVLAKIGIQRNPDTEITVAVNREGIFVIDSSKASLILGLPYEDLSWEYAESGSAKDNPNCQPCLFLQFEATENNTTVTKLLQIFSKEAKLMDALIETCVAILQETEVEPAILKEEHAQAQATPDNADLDCVDAPLPKEKRGQLFKILQSGQLCNKMDKLCLATFSVEGECIDKGNVRTP</sequence>
<dbReference type="GeneID" id="106180843"/>
<dbReference type="Pfam" id="PF00373">
    <property type="entry name" value="FERM_M"/>
    <property type="match status" value="1"/>
</dbReference>
<dbReference type="Gene3D" id="3.10.20.90">
    <property type="entry name" value="Phosphatidylinositol 3-kinase Catalytic Subunit, Chain A, domain 1"/>
    <property type="match status" value="1"/>
</dbReference>
<dbReference type="InParanoid" id="A0A1S3KCT7"/>
<dbReference type="RefSeq" id="XP_013420443.1">
    <property type="nucleotide sequence ID" value="XM_013564989.1"/>
</dbReference>
<organism evidence="4 5">
    <name type="scientific">Lingula anatina</name>
    <name type="common">Brachiopod</name>
    <name type="synonym">Lingula unguis</name>
    <dbReference type="NCBI Taxonomy" id="7574"/>
    <lineage>
        <taxon>Eukaryota</taxon>
        <taxon>Metazoa</taxon>
        <taxon>Spiralia</taxon>
        <taxon>Lophotrochozoa</taxon>
        <taxon>Brachiopoda</taxon>
        <taxon>Linguliformea</taxon>
        <taxon>Lingulata</taxon>
        <taxon>Lingulida</taxon>
        <taxon>Linguloidea</taxon>
        <taxon>Lingulidae</taxon>
        <taxon>Lingula</taxon>
    </lineage>
</organism>
<dbReference type="PANTHER" id="PTHR13283:SF10">
    <property type="entry name" value="FERM DOMAIN-CONTAINING PROTEIN 8"/>
    <property type="match status" value="1"/>
</dbReference>
<evidence type="ECO:0000259" key="3">
    <source>
        <dbReference type="PROSITE" id="PS50057"/>
    </source>
</evidence>
<dbReference type="Gene3D" id="2.30.29.30">
    <property type="entry name" value="Pleckstrin-homology domain (PH domain)/Phosphotyrosine-binding domain (PTB)"/>
    <property type="match status" value="1"/>
</dbReference>
<keyword evidence="4" id="KW-1185">Reference proteome</keyword>
<dbReference type="STRING" id="7574.A0A1S3KCT7"/>
<dbReference type="SMART" id="SM00295">
    <property type="entry name" value="B41"/>
    <property type="match status" value="1"/>
</dbReference>
<feature type="compositionally biased region" description="Basic and acidic residues" evidence="2">
    <location>
        <begin position="1"/>
        <end position="27"/>
    </location>
</feature>
<dbReference type="SUPFAM" id="SSF47031">
    <property type="entry name" value="Second domain of FERM"/>
    <property type="match status" value="1"/>
</dbReference>
<dbReference type="InterPro" id="IPR019749">
    <property type="entry name" value="Band_41_domain"/>
</dbReference>
<dbReference type="PROSITE" id="PS50057">
    <property type="entry name" value="FERM_3"/>
    <property type="match status" value="1"/>
</dbReference>
<evidence type="ECO:0000313" key="4">
    <source>
        <dbReference type="Proteomes" id="UP000085678"/>
    </source>
</evidence>
<dbReference type="KEGG" id="lak:106180843"/>
<name>A0A1S3KCT7_LINAN</name>
<dbReference type="AlphaFoldDB" id="A0A1S3KCT7"/>
<proteinExistence type="predicted"/>
<feature type="domain" description="FERM" evidence="3">
    <location>
        <begin position="100"/>
        <end position="448"/>
    </location>
</feature>
<dbReference type="InterPro" id="IPR019748">
    <property type="entry name" value="FERM_central"/>
</dbReference>
<dbReference type="GO" id="GO:0005886">
    <property type="term" value="C:plasma membrane"/>
    <property type="evidence" value="ECO:0007669"/>
    <property type="project" value="TreeGrafter"/>
</dbReference>
<dbReference type="InterPro" id="IPR057096">
    <property type="entry name" value="KRIT1_FRMD8_FERM_C"/>
</dbReference>
<dbReference type="OrthoDB" id="2142533at2759"/>
<dbReference type="Proteomes" id="UP000085678">
    <property type="component" value="Unplaced"/>
</dbReference>
<dbReference type="Pfam" id="PF24522">
    <property type="entry name" value="KRIT1_FRMD8_FERM_C"/>
    <property type="match status" value="1"/>
</dbReference>
<dbReference type="PANTHER" id="PTHR13283">
    <property type="entry name" value="KREV INTERACTION TRAPPED 1-RELATED"/>
    <property type="match status" value="1"/>
</dbReference>
<gene>
    <name evidence="5" type="primary">LOC106180843</name>
</gene>
<accession>A0A1S3KCT7</accession>
<feature type="region of interest" description="Disordered" evidence="2">
    <location>
        <begin position="1"/>
        <end position="93"/>
    </location>
</feature>
<dbReference type="InterPro" id="IPR011993">
    <property type="entry name" value="PH-like_dom_sf"/>
</dbReference>
<protein>
    <recommendedName>
        <fullName evidence="1">FERM domain-containing protein 8</fullName>
    </recommendedName>
</protein>
<dbReference type="Gene3D" id="1.20.80.10">
    <property type="match status" value="1"/>
</dbReference>